<dbReference type="AlphaFoldDB" id="A0A1H6CZN8"/>
<dbReference type="PANTHER" id="PTHR23513">
    <property type="entry name" value="INTEGRAL MEMBRANE EFFLUX PROTEIN-RELATED"/>
    <property type="match status" value="1"/>
</dbReference>
<feature type="transmembrane region" description="Helical" evidence="6">
    <location>
        <begin position="311"/>
        <end position="328"/>
    </location>
</feature>
<feature type="transmembrane region" description="Helical" evidence="6">
    <location>
        <begin position="281"/>
        <end position="299"/>
    </location>
</feature>
<feature type="transmembrane region" description="Helical" evidence="6">
    <location>
        <begin position="111"/>
        <end position="132"/>
    </location>
</feature>
<comment type="subcellular location">
    <subcellularLocation>
        <location evidence="1">Cell membrane</location>
        <topology evidence="1">Multi-pass membrane protein</topology>
    </subcellularLocation>
</comment>
<feature type="transmembrane region" description="Helical" evidence="6">
    <location>
        <begin position="179"/>
        <end position="197"/>
    </location>
</feature>
<feature type="transmembrane region" description="Helical" evidence="6">
    <location>
        <begin position="83"/>
        <end position="105"/>
    </location>
</feature>
<dbReference type="PANTHER" id="PTHR23513:SF17">
    <property type="entry name" value="MEMBRANE PROTEIN"/>
    <property type="match status" value="1"/>
</dbReference>
<feature type="transmembrane region" description="Helical" evidence="6">
    <location>
        <begin position="144"/>
        <end position="167"/>
    </location>
</feature>
<keyword evidence="5 6" id="KW-0472">Membrane</keyword>
<keyword evidence="4 6" id="KW-1133">Transmembrane helix</keyword>
<protein>
    <submittedName>
        <fullName evidence="7">Major Facilitator Superfamily protein</fullName>
    </submittedName>
</protein>
<evidence type="ECO:0000256" key="4">
    <source>
        <dbReference type="ARBA" id="ARBA00022989"/>
    </source>
</evidence>
<sequence length="428" mass="45330">MSFVADLRVVLRGRDFQRLFGTRLVSQFSDGIFQFGVAGFAFFSPEKQTTALEVAAGLAVLLLPYSLLGPFVGVFIDRWSRRQILVVAPMVRGVLLLVAAGLVAADVPDPAFYAAALAVLGVNRFFLASLSASLPHVVPTERLMAANAVTPTSGTLVTFVGVGLGYLLRHIYGADDGGVALLLVTSGVVFGLSALVARTIDRQLLGPWPDPDRPQARQALRNVVTGLADGARHLVHHRMAAATMGAMAAHRFFYGMATALGIILYRYYFTNGDSEAALEGIGLVVATSAVGFGLAVIITPYATERFTVERWVPIALSTAGVLTGALVLPFQEWGLPAAGFVLGVAGQSVKICADTTVQRDVQDIYLGRAFSIYDMLFNGMYVLAAALSAAILPANGKSYLAVVIIAVGYPVAALAYRMITASSRAKVV</sequence>
<feature type="transmembrane region" description="Helical" evidence="6">
    <location>
        <begin position="365"/>
        <end position="392"/>
    </location>
</feature>
<dbReference type="GO" id="GO:0005886">
    <property type="term" value="C:plasma membrane"/>
    <property type="evidence" value="ECO:0007669"/>
    <property type="project" value="UniProtKB-SubCell"/>
</dbReference>
<dbReference type="Proteomes" id="UP000236732">
    <property type="component" value="Unassembled WGS sequence"/>
</dbReference>
<feature type="transmembrane region" description="Helical" evidence="6">
    <location>
        <begin position="252"/>
        <end position="269"/>
    </location>
</feature>
<accession>A0A1H6CZN8</accession>
<evidence type="ECO:0000256" key="5">
    <source>
        <dbReference type="ARBA" id="ARBA00023136"/>
    </source>
</evidence>
<evidence type="ECO:0000256" key="6">
    <source>
        <dbReference type="SAM" id="Phobius"/>
    </source>
</evidence>
<dbReference type="Pfam" id="PF07690">
    <property type="entry name" value="MFS_1"/>
    <property type="match status" value="1"/>
</dbReference>
<feature type="transmembrane region" description="Helical" evidence="6">
    <location>
        <begin position="20"/>
        <end position="43"/>
    </location>
</feature>
<organism evidence="7 8">
    <name type="scientific">Nonomuraea solani</name>
    <dbReference type="NCBI Taxonomy" id="1144553"/>
    <lineage>
        <taxon>Bacteria</taxon>
        <taxon>Bacillati</taxon>
        <taxon>Actinomycetota</taxon>
        <taxon>Actinomycetes</taxon>
        <taxon>Streptosporangiales</taxon>
        <taxon>Streptosporangiaceae</taxon>
        <taxon>Nonomuraea</taxon>
    </lineage>
</organism>
<evidence type="ECO:0000256" key="2">
    <source>
        <dbReference type="ARBA" id="ARBA00022475"/>
    </source>
</evidence>
<dbReference type="CDD" id="cd06173">
    <property type="entry name" value="MFS_MefA_like"/>
    <property type="match status" value="1"/>
</dbReference>
<name>A0A1H6CZN8_9ACTN</name>
<gene>
    <name evidence="7" type="ORF">SAMN05444920_104611</name>
</gene>
<proteinExistence type="predicted"/>
<keyword evidence="3 6" id="KW-0812">Transmembrane</keyword>
<evidence type="ECO:0000313" key="8">
    <source>
        <dbReference type="Proteomes" id="UP000236732"/>
    </source>
</evidence>
<evidence type="ECO:0000256" key="1">
    <source>
        <dbReference type="ARBA" id="ARBA00004651"/>
    </source>
</evidence>
<dbReference type="SUPFAM" id="SSF103473">
    <property type="entry name" value="MFS general substrate transporter"/>
    <property type="match status" value="1"/>
</dbReference>
<evidence type="ECO:0000256" key="3">
    <source>
        <dbReference type="ARBA" id="ARBA00022692"/>
    </source>
</evidence>
<dbReference type="OrthoDB" id="3688258at2"/>
<dbReference type="RefSeq" id="WP_103957106.1">
    <property type="nucleotide sequence ID" value="NZ_FNVT01000004.1"/>
</dbReference>
<dbReference type="Gene3D" id="1.20.1250.20">
    <property type="entry name" value="MFS general substrate transporter like domains"/>
    <property type="match status" value="1"/>
</dbReference>
<dbReference type="GO" id="GO:0022857">
    <property type="term" value="F:transmembrane transporter activity"/>
    <property type="evidence" value="ECO:0007669"/>
    <property type="project" value="InterPro"/>
</dbReference>
<keyword evidence="2" id="KW-1003">Cell membrane</keyword>
<feature type="transmembrane region" description="Helical" evidence="6">
    <location>
        <begin position="55"/>
        <end position="76"/>
    </location>
</feature>
<feature type="transmembrane region" description="Helical" evidence="6">
    <location>
        <begin position="398"/>
        <end position="416"/>
    </location>
</feature>
<reference evidence="7 8" key="1">
    <citation type="submission" date="2016-10" db="EMBL/GenBank/DDBJ databases">
        <authorList>
            <person name="de Groot N.N."/>
        </authorList>
    </citation>
    <scope>NUCLEOTIDE SEQUENCE [LARGE SCALE GENOMIC DNA]</scope>
    <source>
        <strain evidence="7 8">CGMCC 4.7037</strain>
    </source>
</reference>
<dbReference type="InterPro" id="IPR036259">
    <property type="entry name" value="MFS_trans_sf"/>
</dbReference>
<evidence type="ECO:0000313" key="7">
    <source>
        <dbReference type="EMBL" id="SEG78522.1"/>
    </source>
</evidence>
<dbReference type="EMBL" id="FNVT01000004">
    <property type="protein sequence ID" value="SEG78522.1"/>
    <property type="molecule type" value="Genomic_DNA"/>
</dbReference>
<dbReference type="InterPro" id="IPR011701">
    <property type="entry name" value="MFS"/>
</dbReference>
<keyword evidence="8" id="KW-1185">Reference proteome</keyword>